<evidence type="ECO:0000313" key="1">
    <source>
        <dbReference type="EMBL" id="TNN84228.1"/>
    </source>
</evidence>
<reference evidence="1 2" key="1">
    <citation type="submission" date="2019-03" db="EMBL/GenBank/DDBJ databases">
        <title>First draft genome of Liparis tanakae, snailfish: a comprehensive survey of snailfish specific genes.</title>
        <authorList>
            <person name="Kim W."/>
            <person name="Song I."/>
            <person name="Jeong J.-H."/>
            <person name="Kim D."/>
            <person name="Kim S."/>
            <person name="Ryu S."/>
            <person name="Song J.Y."/>
            <person name="Lee S.K."/>
        </authorList>
    </citation>
    <scope>NUCLEOTIDE SEQUENCE [LARGE SCALE GENOMIC DNA]</scope>
    <source>
        <tissue evidence="1">Muscle</tissue>
    </source>
</reference>
<protein>
    <submittedName>
        <fullName evidence="1">Uncharacterized protein</fullName>
    </submittedName>
</protein>
<comment type="caution">
    <text evidence="1">The sequence shown here is derived from an EMBL/GenBank/DDBJ whole genome shotgun (WGS) entry which is preliminary data.</text>
</comment>
<accession>A0A4Z2J3G0</accession>
<keyword evidence="2" id="KW-1185">Reference proteome</keyword>
<dbReference type="EMBL" id="SRLO01000028">
    <property type="protein sequence ID" value="TNN84228.1"/>
    <property type="molecule type" value="Genomic_DNA"/>
</dbReference>
<gene>
    <name evidence="1" type="ORF">EYF80_005555</name>
</gene>
<proteinExistence type="predicted"/>
<name>A0A4Z2J3G0_9TELE</name>
<dbReference type="AlphaFoldDB" id="A0A4Z2J3G0"/>
<sequence>MPADRELRRSRLGVYLRRLTPSPGAGPGILNRCRSRALKEDFRTFSLLVPERPGLSSALLNPTQANTWSLDKRPDAPPPHIGCFPSRVPDFAAVSLKNPNALRSAAAPWI</sequence>
<organism evidence="1 2">
    <name type="scientific">Liparis tanakae</name>
    <name type="common">Tanaka's snailfish</name>
    <dbReference type="NCBI Taxonomy" id="230148"/>
    <lineage>
        <taxon>Eukaryota</taxon>
        <taxon>Metazoa</taxon>
        <taxon>Chordata</taxon>
        <taxon>Craniata</taxon>
        <taxon>Vertebrata</taxon>
        <taxon>Euteleostomi</taxon>
        <taxon>Actinopterygii</taxon>
        <taxon>Neopterygii</taxon>
        <taxon>Teleostei</taxon>
        <taxon>Neoteleostei</taxon>
        <taxon>Acanthomorphata</taxon>
        <taxon>Eupercaria</taxon>
        <taxon>Perciformes</taxon>
        <taxon>Cottioidei</taxon>
        <taxon>Cottales</taxon>
        <taxon>Liparidae</taxon>
        <taxon>Liparis</taxon>
    </lineage>
</organism>
<dbReference type="Proteomes" id="UP000314294">
    <property type="component" value="Unassembled WGS sequence"/>
</dbReference>
<evidence type="ECO:0000313" key="2">
    <source>
        <dbReference type="Proteomes" id="UP000314294"/>
    </source>
</evidence>